<sequence>MRTDCLTAIVVGIGQYDWDELRRLPKAVSDALRFVDWLIDRKVDHEQIQLFLSPQNWSDPIVRDWLEKTAWRGHRRSATHTELKAFFDLALPEVASENVLLFWGGHGFVDAHNRQWLFTADACAKAPYCLPVEDIVHSLARKLAVRKETVCIVDACAELYQVTDDRPLHAPVPLARNADSVAHVHHVGAYAAAPGFSSSGSFAERVLERIAKLDRGAEPDFAAILSEIVKQAASNGGERPRIELIAGQERKVVPASKLPLPGAVAAVDQVALGNSTLYRLYVQSLPQAADAQDASVSPAAALRHLSELHPRKPGAPSPLAEFMVRLAAECANTKVDDWINQNVTPQARTQLEQVLAKEGAADQEVYARLFIEILPEQRMVRWFLQAPDPTRFSPVHEFVDDGAGAQAWLPTLLTRIVDQVATMPILGNARIAIGLLLHHRLLAAGLEATPVVVRGGLRDRHIPLFHRYPVLLHWQGRATPRVLGATPEVEEWEKLLKLLELQLAGTGAAAIKWLDAVAQSNDTARLAAMAAGHLRDERSDVVCIGLPFPPAACRFT</sequence>
<dbReference type="Proteomes" id="UP000240505">
    <property type="component" value="Chromosome"/>
</dbReference>
<proteinExistence type="predicted"/>
<accession>A0A2R4CBE8</accession>
<evidence type="ECO:0000313" key="2">
    <source>
        <dbReference type="EMBL" id="AVR96915.1"/>
    </source>
</evidence>
<dbReference type="InterPro" id="IPR045449">
    <property type="entry name" value="VMAP-M4"/>
</dbReference>
<evidence type="ECO:0000313" key="3">
    <source>
        <dbReference type="Proteomes" id="UP000240505"/>
    </source>
</evidence>
<dbReference type="OrthoDB" id="9150676at2"/>
<dbReference type="Pfam" id="PF19966">
    <property type="entry name" value="VMAP-M4"/>
    <property type="match status" value="1"/>
</dbReference>
<dbReference type="RefSeq" id="WP_107142264.1">
    <property type="nucleotide sequence ID" value="NZ_CP028324.1"/>
</dbReference>
<gene>
    <name evidence="2" type="ORF">C9I28_15510</name>
</gene>
<reference evidence="2 3" key="1">
    <citation type="submission" date="2018-03" db="EMBL/GenBank/DDBJ databases">
        <title>Massilia armeniaca sp. nov., isolated from desert soil.</title>
        <authorList>
            <person name="Huang H."/>
            <person name="Ren M."/>
        </authorList>
    </citation>
    <scope>NUCLEOTIDE SEQUENCE [LARGE SCALE GENOMIC DNA]</scope>
    <source>
        <strain evidence="2 3">ZMN-3</strain>
    </source>
</reference>
<name>A0A2R4CBE8_9BURK</name>
<evidence type="ECO:0000259" key="1">
    <source>
        <dbReference type="Pfam" id="PF19966"/>
    </source>
</evidence>
<keyword evidence="3" id="KW-1185">Reference proteome</keyword>
<dbReference type="AlphaFoldDB" id="A0A2R4CBE8"/>
<protein>
    <recommendedName>
        <fullName evidence="1">vWA-MoxR associated protein middle region 4 domain-containing protein</fullName>
    </recommendedName>
</protein>
<feature type="domain" description="vWA-MoxR associated protein middle region 4" evidence="1">
    <location>
        <begin position="258"/>
        <end position="363"/>
    </location>
</feature>
<dbReference type="EMBL" id="CP028324">
    <property type="protein sequence ID" value="AVR96915.1"/>
    <property type="molecule type" value="Genomic_DNA"/>
</dbReference>
<organism evidence="2 3">
    <name type="scientific">Pseudoduganella armeniaca</name>
    <dbReference type="NCBI Taxonomy" id="2072590"/>
    <lineage>
        <taxon>Bacteria</taxon>
        <taxon>Pseudomonadati</taxon>
        <taxon>Pseudomonadota</taxon>
        <taxon>Betaproteobacteria</taxon>
        <taxon>Burkholderiales</taxon>
        <taxon>Oxalobacteraceae</taxon>
        <taxon>Telluria group</taxon>
        <taxon>Pseudoduganella</taxon>
    </lineage>
</organism>
<dbReference type="Gene3D" id="3.40.50.1460">
    <property type="match status" value="1"/>
</dbReference>
<dbReference type="KEGG" id="masz:C9I28_15510"/>